<reference evidence="2" key="1">
    <citation type="journal article" date="2014" name="Front. Microbiol.">
        <title>High frequency of phylogenetically diverse reductive dehalogenase-homologous genes in deep subseafloor sedimentary metagenomes.</title>
        <authorList>
            <person name="Kawai M."/>
            <person name="Futagami T."/>
            <person name="Toyoda A."/>
            <person name="Takaki Y."/>
            <person name="Nishi S."/>
            <person name="Hori S."/>
            <person name="Arai W."/>
            <person name="Tsubouchi T."/>
            <person name="Morono Y."/>
            <person name="Uchiyama I."/>
            <person name="Ito T."/>
            <person name="Fujiyama A."/>
            <person name="Inagaki F."/>
            <person name="Takami H."/>
        </authorList>
    </citation>
    <scope>NUCLEOTIDE SEQUENCE</scope>
    <source>
        <strain evidence="2">Expedition CK06-06</strain>
    </source>
</reference>
<sequence>PGWTEAHKGGTYKWREPDGNPAGHIAHHTGTVAYTPNREKANGYMGMGDPNLDNPRLYQTTNTGRVPIYTIANAQPGPVTAGYGVRAVLEDWVKEDIPFIGKQTQPDDGTWAGNTHYWNTENVLDGVGAAMPQEMWDTYLLVCQVINDVFGWSSARTIGHGQHTKRKIDLRDGRFSTMAQTIDALRLGMGGNIMGCPWRTTVNKGDDWYTTYAPCTEHYDFGEKIEWGKNTGACNVPEYAEASYDWAKATGRVVVGDASRDDYLRRLTDGRYLVMEHRAS</sequence>
<evidence type="ECO:0000313" key="2">
    <source>
        <dbReference type="EMBL" id="GAF76468.1"/>
    </source>
</evidence>
<dbReference type="AlphaFoldDB" id="X0S605"/>
<organism evidence="2">
    <name type="scientific">marine sediment metagenome</name>
    <dbReference type="NCBI Taxonomy" id="412755"/>
    <lineage>
        <taxon>unclassified sequences</taxon>
        <taxon>metagenomes</taxon>
        <taxon>ecological metagenomes</taxon>
    </lineage>
</organism>
<feature type="non-terminal residue" evidence="2">
    <location>
        <position position="1"/>
    </location>
</feature>
<gene>
    <name evidence="2" type="ORF">S01H1_05828</name>
</gene>
<accession>X0S605</accession>
<proteinExistence type="predicted"/>
<comment type="caution">
    <text evidence="2">The sequence shown here is derived from an EMBL/GenBank/DDBJ whole genome shotgun (WGS) entry which is preliminary data.</text>
</comment>
<dbReference type="EMBL" id="BARS01003029">
    <property type="protein sequence ID" value="GAF76468.1"/>
    <property type="molecule type" value="Genomic_DNA"/>
</dbReference>
<name>X0S605_9ZZZZ</name>
<feature type="region of interest" description="Disordered" evidence="1">
    <location>
        <begin position="1"/>
        <end position="22"/>
    </location>
</feature>
<feature type="compositionally biased region" description="Basic and acidic residues" evidence="1">
    <location>
        <begin position="1"/>
        <end position="18"/>
    </location>
</feature>
<evidence type="ECO:0000256" key="1">
    <source>
        <dbReference type="SAM" id="MobiDB-lite"/>
    </source>
</evidence>
<protein>
    <submittedName>
        <fullName evidence="2">Uncharacterized protein</fullName>
    </submittedName>
</protein>